<dbReference type="GO" id="GO:0016020">
    <property type="term" value="C:membrane"/>
    <property type="evidence" value="ECO:0007669"/>
    <property type="project" value="UniProtKB-SubCell"/>
</dbReference>
<organism evidence="6 7">
    <name type="scientific">Candidatus Yanofskybacteria bacterium RIFCSPLOWO2_01_FULL_42_49</name>
    <dbReference type="NCBI Taxonomy" id="1802694"/>
    <lineage>
        <taxon>Bacteria</taxon>
        <taxon>Candidatus Yanofskyibacteriota</taxon>
    </lineage>
</organism>
<dbReference type="Proteomes" id="UP000178227">
    <property type="component" value="Unassembled WGS sequence"/>
</dbReference>
<sequence>MFQSLRYSNLFLRLGLATVFIWFGINKFIDPQYWLSAWVTQSVLAMASKLGISGLDIVNISGVFEVLVGISVLSNIFMKVFSVLAIIFLGGILFTFGLSEILVRDIGLVGGFLSLLFWPERRRFI</sequence>
<name>A0A1F8GCW1_9BACT</name>
<gene>
    <name evidence="6" type="ORF">A2918_04190</name>
</gene>
<keyword evidence="2 5" id="KW-0812">Transmembrane</keyword>
<evidence type="ECO:0000256" key="5">
    <source>
        <dbReference type="SAM" id="Phobius"/>
    </source>
</evidence>
<evidence type="ECO:0000256" key="1">
    <source>
        <dbReference type="ARBA" id="ARBA00004141"/>
    </source>
</evidence>
<evidence type="ECO:0008006" key="8">
    <source>
        <dbReference type="Google" id="ProtNLM"/>
    </source>
</evidence>
<evidence type="ECO:0000313" key="7">
    <source>
        <dbReference type="Proteomes" id="UP000178227"/>
    </source>
</evidence>
<evidence type="ECO:0000313" key="6">
    <source>
        <dbReference type="EMBL" id="OGN23204.1"/>
    </source>
</evidence>
<feature type="transmembrane region" description="Helical" evidence="5">
    <location>
        <begin position="76"/>
        <end position="95"/>
    </location>
</feature>
<feature type="transmembrane region" description="Helical" evidence="5">
    <location>
        <begin position="45"/>
        <end position="64"/>
    </location>
</feature>
<accession>A0A1F8GCW1</accession>
<proteinExistence type="predicted"/>
<comment type="subcellular location">
    <subcellularLocation>
        <location evidence="1">Membrane</location>
        <topology evidence="1">Multi-pass membrane protein</topology>
    </subcellularLocation>
</comment>
<evidence type="ECO:0000256" key="4">
    <source>
        <dbReference type="ARBA" id="ARBA00023136"/>
    </source>
</evidence>
<feature type="transmembrane region" description="Helical" evidence="5">
    <location>
        <begin position="101"/>
        <end position="118"/>
    </location>
</feature>
<keyword evidence="3 5" id="KW-1133">Transmembrane helix</keyword>
<dbReference type="InterPro" id="IPR032808">
    <property type="entry name" value="DoxX"/>
</dbReference>
<reference evidence="6 7" key="1">
    <citation type="journal article" date="2016" name="Nat. Commun.">
        <title>Thousands of microbial genomes shed light on interconnected biogeochemical processes in an aquifer system.</title>
        <authorList>
            <person name="Anantharaman K."/>
            <person name="Brown C.T."/>
            <person name="Hug L.A."/>
            <person name="Sharon I."/>
            <person name="Castelle C.J."/>
            <person name="Probst A.J."/>
            <person name="Thomas B.C."/>
            <person name="Singh A."/>
            <person name="Wilkins M.J."/>
            <person name="Karaoz U."/>
            <person name="Brodie E.L."/>
            <person name="Williams K.H."/>
            <person name="Hubbard S.S."/>
            <person name="Banfield J.F."/>
        </authorList>
    </citation>
    <scope>NUCLEOTIDE SEQUENCE [LARGE SCALE GENOMIC DNA]</scope>
</reference>
<dbReference type="EMBL" id="MGKI01000004">
    <property type="protein sequence ID" value="OGN23204.1"/>
    <property type="molecule type" value="Genomic_DNA"/>
</dbReference>
<evidence type="ECO:0000256" key="2">
    <source>
        <dbReference type="ARBA" id="ARBA00022692"/>
    </source>
</evidence>
<evidence type="ECO:0000256" key="3">
    <source>
        <dbReference type="ARBA" id="ARBA00022989"/>
    </source>
</evidence>
<comment type="caution">
    <text evidence="6">The sequence shown here is derived from an EMBL/GenBank/DDBJ whole genome shotgun (WGS) entry which is preliminary data.</text>
</comment>
<dbReference type="Pfam" id="PF07681">
    <property type="entry name" value="DoxX"/>
    <property type="match status" value="1"/>
</dbReference>
<feature type="transmembrane region" description="Helical" evidence="5">
    <location>
        <begin position="7"/>
        <end position="25"/>
    </location>
</feature>
<dbReference type="AlphaFoldDB" id="A0A1F8GCW1"/>
<keyword evidence="4 5" id="KW-0472">Membrane</keyword>
<protein>
    <recommendedName>
        <fullName evidence="8">DoxX family protein</fullName>
    </recommendedName>
</protein>
<dbReference type="STRING" id="1802694.A2918_04190"/>